<protein>
    <submittedName>
        <fullName evidence="2">DNA-binding HTH domain-containing protein</fullName>
    </submittedName>
</protein>
<evidence type="ECO:0000313" key="3">
    <source>
        <dbReference type="Proteomes" id="UP000035100"/>
    </source>
</evidence>
<organism evidence="2 3">
    <name type="scientific">Wenxinia marina DSM 24838</name>
    <dbReference type="NCBI Taxonomy" id="1123501"/>
    <lineage>
        <taxon>Bacteria</taxon>
        <taxon>Pseudomonadati</taxon>
        <taxon>Pseudomonadota</taxon>
        <taxon>Alphaproteobacteria</taxon>
        <taxon>Rhodobacterales</taxon>
        <taxon>Roseobacteraceae</taxon>
        <taxon>Wenxinia</taxon>
    </lineage>
</organism>
<reference evidence="2 3" key="1">
    <citation type="submission" date="2013-01" db="EMBL/GenBank/DDBJ databases">
        <authorList>
            <person name="Fiebig A."/>
            <person name="Goeker M."/>
            <person name="Klenk H.-P.P."/>
        </authorList>
    </citation>
    <scope>NUCLEOTIDE SEQUENCE [LARGE SCALE GENOMIC DNA]</scope>
    <source>
        <strain evidence="2 3">DSM 24838</strain>
    </source>
</reference>
<dbReference type="PRINTS" id="PR00038">
    <property type="entry name" value="HTHLUXR"/>
</dbReference>
<dbReference type="SMART" id="SM00421">
    <property type="entry name" value="HTH_LUXR"/>
    <property type="match status" value="1"/>
</dbReference>
<dbReference type="Gene3D" id="1.10.10.10">
    <property type="entry name" value="Winged helix-like DNA-binding domain superfamily/Winged helix DNA-binding domain"/>
    <property type="match status" value="1"/>
</dbReference>
<dbReference type="AlphaFoldDB" id="A0A0D0NM93"/>
<keyword evidence="3" id="KW-1185">Reference proteome</keyword>
<dbReference type="EMBL" id="AONG01000009">
    <property type="protein sequence ID" value="KIQ69425.1"/>
    <property type="molecule type" value="Genomic_DNA"/>
</dbReference>
<name>A0A0D0NM93_9RHOB</name>
<dbReference type="InterPro" id="IPR036388">
    <property type="entry name" value="WH-like_DNA-bd_sf"/>
</dbReference>
<evidence type="ECO:0000313" key="2">
    <source>
        <dbReference type="EMBL" id="KIQ69425.1"/>
    </source>
</evidence>
<dbReference type="RefSeq" id="WP_018303560.1">
    <property type="nucleotide sequence ID" value="NZ_KB902299.1"/>
</dbReference>
<proteinExistence type="predicted"/>
<gene>
    <name evidence="2" type="ORF">Wenmar_01787</name>
</gene>
<dbReference type="GO" id="GO:0003677">
    <property type="term" value="F:DNA binding"/>
    <property type="evidence" value="ECO:0007669"/>
    <property type="project" value="UniProtKB-KW"/>
</dbReference>
<dbReference type="GO" id="GO:0006355">
    <property type="term" value="P:regulation of DNA-templated transcription"/>
    <property type="evidence" value="ECO:0007669"/>
    <property type="project" value="InterPro"/>
</dbReference>
<dbReference type="Proteomes" id="UP000035100">
    <property type="component" value="Unassembled WGS sequence"/>
</dbReference>
<dbReference type="SUPFAM" id="SSF46894">
    <property type="entry name" value="C-terminal effector domain of the bipartite response regulators"/>
    <property type="match status" value="1"/>
</dbReference>
<evidence type="ECO:0000259" key="1">
    <source>
        <dbReference type="SMART" id="SM00421"/>
    </source>
</evidence>
<dbReference type="STRING" id="1123501.Wenmar_01787"/>
<feature type="domain" description="HTH luxR-type" evidence="1">
    <location>
        <begin position="182"/>
        <end position="239"/>
    </location>
</feature>
<dbReference type="InterPro" id="IPR000792">
    <property type="entry name" value="Tscrpt_reg_LuxR_C"/>
</dbReference>
<comment type="caution">
    <text evidence="2">The sequence shown here is derived from an EMBL/GenBank/DDBJ whole genome shotgun (WGS) entry which is preliminary data.</text>
</comment>
<dbReference type="InterPro" id="IPR016032">
    <property type="entry name" value="Sig_transdc_resp-reg_C-effctor"/>
</dbReference>
<keyword evidence="2" id="KW-0238">DNA-binding</keyword>
<accession>A0A0D0NM93</accession>
<sequence>MSTWTLSLQGQVPLRTGLQALAEAFGAEAAVLSRLTPREPSAAKSLCYDGGAGARVPIARSYAHCLLGQYVHSPRSGSIWYSSLIDCDAGTELRQLQRARCLADLVVIVLSVESKAIQFLELHFPHRLTNDSHGLMNALTGPLLSVWANRSPGRFSEALLTGSGNSAALAVSSASILSPANPAGLSRAEFRICTLLGSGLSAARVRDELRISQSTLRSHLRQIYAKTETSGIADLLYRLLASGTVADTRALALRHAS</sequence>